<evidence type="ECO:0000256" key="5">
    <source>
        <dbReference type="SAM" id="Phobius"/>
    </source>
</evidence>
<dbReference type="GO" id="GO:0005743">
    <property type="term" value="C:mitochondrial inner membrane"/>
    <property type="evidence" value="ECO:0007669"/>
    <property type="project" value="UniProtKB-SubCell"/>
</dbReference>
<sequence length="161" mass="18646">MRLQLPFPKLIPHQHTPPATAVFQHQHNPYRKPNSTHKDAVSNHPRSSTVASNCRPIGDYCAVAIATWEFTAQSYDALEQQEQSADGHSSRNHSVYRAVNKVPEHQRVYQAAYKAHERIWRINPRSRMYLVPYNILLWGTTAATFWAVGRRIFGKSTWFYD</sequence>
<gene>
    <name evidence="6" type="ORF">B0T15DRAFT_523769</name>
</gene>
<keyword evidence="7" id="KW-1185">Reference proteome</keyword>
<keyword evidence="5" id="KW-1133">Transmembrane helix</keyword>
<evidence type="ECO:0000313" key="7">
    <source>
        <dbReference type="Proteomes" id="UP001273166"/>
    </source>
</evidence>
<comment type="subcellular location">
    <subcellularLocation>
        <location evidence="1">Mitochondrion inner membrane</location>
    </subcellularLocation>
</comment>
<reference evidence="6" key="2">
    <citation type="submission" date="2023-06" db="EMBL/GenBank/DDBJ databases">
        <authorList>
            <consortium name="Lawrence Berkeley National Laboratory"/>
            <person name="Mondo S.J."/>
            <person name="Hensen N."/>
            <person name="Bonometti L."/>
            <person name="Westerberg I."/>
            <person name="Brannstrom I.O."/>
            <person name="Guillou S."/>
            <person name="Cros-Aarteil S."/>
            <person name="Calhoun S."/>
            <person name="Haridas S."/>
            <person name="Kuo A."/>
            <person name="Pangilinan J."/>
            <person name="Riley R."/>
            <person name="Labutti K."/>
            <person name="Andreopoulos B."/>
            <person name="Lipzen A."/>
            <person name="Chen C."/>
            <person name="Yanf M."/>
            <person name="Daum C."/>
            <person name="Ng V."/>
            <person name="Clum A."/>
            <person name="Steindorff A."/>
            <person name="Ohm R."/>
            <person name="Martin F."/>
            <person name="Silar P."/>
            <person name="Natvig D."/>
            <person name="Lalanne C."/>
            <person name="Gautier V."/>
            <person name="Ament-Velasquez S.L."/>
            <person name="Kruys A."/>
            <person name="Hutchinson M.I."/>
            <person name="Powell A.J."/>
            <person name="Barry K."/>
            <person name="Miller A.N."/>
            <person name="Grigoriev I.V."/>
            <person name="Debuchy R."/>
            <person name="Gladieux P."/>
            <person name="Thoren M.H."/>
            <person name="Johannesson H."/>
        </authorList>
    </citation>
    <scope>NUCLEOTIDE SEQUENCE</scope>
    <source>
        <strain evidence="6">CBS 333.67</strain>
    </source>
</reference>
<dbReference type="AlphaFoldDB" id="A0AAJ0GYQ4"/>
<accession>A0AAJ0GYQ4</accession>
<keyword evidence="4 5" id="KW-0472">Membrane</keyword>
<reference evidence="6" key="1">
    <citation type="journal article" date="2023" name="Mol. Phylogenet. Evol.">
        <title>Genome-scale phylogeny and comparative genomics of the fungal order Sordariales.</title>
        <authorList>
            <person name="Hensen N."/>
            <person name="Bonometti L."/>
            <person name="Westerberg I."/>
            <person name="Brannstrom I.O."/>
            <person name="Guillou S."/>
            <person name="Cros-Aarteil S."/>
            <person name="Calhoun S."/>
            <person name="Haridas S."/>
            <person name="Kuo A."/>
            <person name="Mondo S."/>
            <person name="Pangilinan J."/>
            <person name="Riley R."/>
            <person name="LaButti K."/>
            <person name="Andreopoulos B."/>
            <person name="Lipzen A."/>
            <person name="Chen C."/>
            <person name="Yan M."/>
            <person name="Daum C."/>
            <person name="Ng V."/>
            <person name="Clum A."/>
            <person name="Steindorff A."/>
            <person name="Ohm R.A."/>
            <person name="Martin F."/>
            <person name="Silar P."/>
            <person name="Natvig D.O."/>
            <person name="Lalanne C."/>
            <person name="Gautier V."/>
            <person name="Ament-Velasquez S.L."/>
            <person name="Kruys A."/>
            <person name="Hutchinson M.I."/>
            <person name="Powell A.J."/>
            <person name="Barry K."/>
            <person name="Miller A.N."/>
            <person name="Grigoriev I.V."/>
            <person name="Debuchy R."/>
            <person name="Gladieux P."/>
            <person name="Hiltunen Thoren M."/>
            <person name="Johannesson H."/>
        </authorList>
    </citation>
    <scope>NUCLEOTIDE SEQUENCE</scope>
    <source>
        <strain evidence="6">CBS 333.67</strain>
    </source>
</reference>
<evidence type="ECO:0000256" key="1">
    <source>
        <dbReference type="ARBA" id="ARBA00004273"/>
    </source>
</evidence>
<evidence type="ECO:0000256" key="4">
    <source>
        <dbReference type="ARBA" id="ARBA00023136"/>
    </source>
</evidence>
<comment type="caution">
    <text evidence="6">The sequence shown here is derived from an EMBL/GenBank/DDBJ whole genome shotgun (WGS) entry which is preliminary data.</text>
</comment>
<keyword evidence="3" id="KW-0496">Mitochondrion</keyword>
<dbReference type="Pfam" id="PF02238">
    <property type="entry name" value="COX7a"/>
    <property type="match status" value="1"/>
</dbReference>
<protein>
    <submittedName>
        <fullName evidence="6">Uncharacterized protein</fullName>
    </submittedName>
</protein>
<dbReference type="InterPro" id="IPR039297">
    <property type="entry name" value="COX7a"/>
</dbReference>
<organism evidence="6 7">
    <name type="scientific">Chaetomium strumarium</name>
    <dbReference type="NCBI Taxonomy" id="1170767"/>
    <lineage>
        <taxon>Eukaryota</taxon>
        <taxon>Fungi</taxon>
        <taxon>Dikarya</taxon>
        <taxon>Ascomycota</taxon>
        <taxon>Pezizomycotina</taxon>
        <taxon>Sordariomycetes</taxon>
        <taxon>Sordariomycetidae</taxon>
        <taxon>Sordariales</taxon>
        <taxon>Chaetomiaceae</taxon>
        <taxon>Chaetomium</taxon>
    </lineage>
</organism>
<dbReference type="GeneID" id="87887549"/>
<dbReference type="Proteomes" id="UP001273166">
    <property type="component" value="Unassembled WGS sequence"/>
</dbReference>
<dbReference type="RefSeq" id="XP_062723980.1">
    <property type="nucleotide sequence ID" value="XM_062868720.1"/>
</dbReference>
<evidence type="ECO:0000256" key="2">
    <source>
        <dbReference type="ARBA" id="ARBA00022792"/>
    </source>
</evidence>
<feature type="transmembrane region" description="Helical" evidence="5">
    <location>
        <begin position="128"/>
        <end position="148"/>
    </location>
</feature>
<keyword evidence="2" id="KW-0999">Mitochondrion inner membrane</keyword>
<keyword evidence="5" id="KW-0812">Transmembrane</keyword>
<name>A0AAJ0GYQ4_9PEZI</name>
<evidence type="ECO:0000313" key="6">
    <source>
        <dbReference type="EMBL" id="KAK3308200.1"/>
    </source>
</evidence>
<evidence type="ECO:0000256" key="3">
    <source>
        <dbReference type="ARBA" id="ARBA00023128"/>
    </source>
</evidence>
<dbReference type="EMBL" id="JAUDZG010000002">
    <property type="protein sequence ID" value="KAK3308200.1"/>
    <property type="molecule type" value="Genomic_DNA"/>
</dbReference>
<proteinExistence type="predicted"/>